<reference evidence="2" key="1">
    <citation type="submission" date="2021-11" db="EMBL/GenBank/DDBJ databases">
        <authorList>
            <consortium name="Genoscope - CEA"/>
            <person name="William W."/>
        </authorList>
    </citation>
    <scope>NUCLEOTIDE SEQUENCE</scope>
</reference>
<protein>
    <recommendedName>
        <fullName evidence="4">Plastid lipid-associated protein/fibrillin conserved domain-containing protein</fullName>
    </recommendedName>
</protein>
<name>A0A8J2SUE0_9STRA</name>
<feature type="chain" id="PRO_5035159141" description="Plastid lipid-associated protein/fibrillin conserved domain-containing protein" evidence="1">
    <location>
        <begin position="16"/>
        <end position="212"/>
    </location>
</feature>
<evidence type="ECO:0000313" key="3">
    <source>
        <dbReference type="Proteomes" id="UP000789595"/>
    </source>
</evidence>
<keyword evidence="1" id="KW-0732">Signal</keyword>
<dbReference type="AlphaFoldDB" id="A0A8J2SUE0"/>
<keyword evidence="3" id="KW-1185">Reference proteome</keyword>
<comment type="caution">
    <text evidence="2">The sequence shown here is derived from an EMBL/GenBank/DDBJ whole genome shotgun (WGS) entry which is preliminary data.</text>
</comment>
<evidence type="ECO:0008006" key="4">
    <source>
        <dbReference type="Google" id="ProtNLM"/>
    </source>
</evidence>
<gene>
    <name evidence="2" type="ORF">PECAL_4P04250</name>
</gene>
<feature type="signal peptide" evidence="1">
    <location>
        <begin position="1"/>
        <end position="15"/>
    </location>
</feature>
<dbReference type="OrthoDB" id="185328at2759"/>
<accession>A0A8J2SUE0</accession>
<evidence type="ECO:0000256" key="1">
    <source>
        <dbReference type="SAM" id="SignalP"/>
    </source>
</evidence>
<dbReference type="EMBL" id="CAKKNE010000004">
    <property type="protein sequence ID" value="CAH0373244.1"/>
    <property type="molecule type" value="Genomic_DNA"/>
</dbReference>
<proteinExistence type="predicted"/>
<sequence>MRWLSSLMLCTAALALAPRTHRRRSAGVSDQRSSQRVAPLRGVFDALTGSSETFSDAQTLPGRWRLSFALPALDRRATVIAEFADEIGFEPPQGSLRLVGEDGAATDAGTWQLSEDPDDKRDGLWIWGLFEEPLYPFLLVSLDSEKIGLPEGGRLALRLGHKSRPNEGEQLLSSGSVAARRKENYNADLFGLSSAALDEDTNIGTVSIQPVR</sequence>
<organism evidence="2 3">
    <name type="scientific">Pelagomonas calceolata</name>
    <dbReference type="NCBI Taxonomy" id="35677"/>
    <lineage>
        <taxon>Eukaryota</taxon>
        <taxon>Sar</taxon>
        <taxon>Stramenopiles</taxon>
        <taxon>Ochrophyta</taxon>
        <taxon>Pelagophyceae</taxon>
        <taxon>Pelagomonadales</taxon>
        <taxon>Pelagomonadaceae</taxon>
        <taxon>Pelagomonas</taxon>
    </lineage>
</organism>
<dbReference type="Proteomes" id="UP000789595">
    <property type="component" value="Unassembled WGS sequence"/>
</dbReference>
<evidence type="ECO:0000313" key="2">
    <source>
        <dbReference type="EMBL" id="CAH0373244.1"/>
    </source>
</evidence>